<evidence type="ECO:0000313" key="2">
    <source>
        <dbReference type="Proteomes" id="UP001498421"/>
    </source>
</evidence>
<organism evidence="1 2">
    <name type="scientific">Neonectria magnoliae</name>
    <dbReference type="NCBI Taxonomy" id="2732573"/>
    <lineage>
        <taxon>Eukaryota</taxon>
        <taxon>Fungi</taxon>
        <taxon>Dikarya</taxon>
        <taxon>Ascomycota</taxon>
        <taxon>Pezizomycotina</taxon>
        <taxon>Sordariomycetes</taxon>
        <taxon>Hypocreomycetidae</taxon>
        <taxon>Hypocreales</taxon>
        <taxon>Nectriaceae</taxon>
        <taxon>Neonectria</taxon>
    </lineage>
</organism>
<accession>A0ABR1HF77</accession>
<dbReference type="Gene3D" id="3.90.70.10">
    <property type="entry name" value="Cysteine proteinases"/>
    <property type="match status" value="1"/>
</dbReference>
<dbReference type="EMBL" id="JAZAVK010000143">
    <property type="protein sequence ID" value="KAK7419844.1"/>
    <property type="molecule type" value="Genomic_DNA"/>
</dbReference>
<sequence>MASTNWGYIPNDFNPKDPMYVYGGQLKDKDDMRSANLLKDFPEAFKNDADATGSCVIDAVSAALGCLSHLSKDNTIPSQPSRRFIYYNARAIPMMASSGDGTKWPNTVFDTGLRITEAMEAIAVYGAAPEWQFPWVVQDFSWAADAVWGVNERGPDAAYVEAAKTSAIEYYRLDFDRGEAIAVMEWDEVRAVGTATMSRVRQCLSEGLPVIFAFHFFWETFKTVGPAAVGDDGYPTIEKIPAERRLVGPSNKKHRTHVALIIGFDQNKRRVLVKSMWDSVPYFWMSYEWIMDVRGTENFWMMRNSGKQASRRTMQTATDSDFLIKHMDRFSDSENMSTAPNSTIATVSRKDGILDLFWITESGTLERGYFYQGWNAWRRTRIPIPVPAAAGAVAAVAATPDRLDVFWMSQDGVVHNAACNPDINAEPVTWEFSTVCDKGKAEPRAGLTTAARGPGEEGYVQVYWVGPDASVRSAGRHPGKPWWSNTVAGPGSAHPYSNIAAIIDGPRGGFEITEDPREAVWWISPEGVLRGIERGTYQMWWKDFSGTTGQPNTVSLTSRIAAIKLKSDAARDRHEYARVYCVSPQGAVRHLVYTYQTSEVSVGIGLGREDSYNPEGNSAWTGTDIKVFNVGDGTVDKVLAFWHNIHGQLMAVNEAGTVTTLSGHRGVRRGSPLGVTQYDGNFLLGMKIYSGVLGMGQYHYP</sequence>
<proteinExistence type="predicted"/>
<name>A0ABR1HF77_9HYPO</name>
<comment type="caution">
    <text evidence="1">The sequence shown here is derived from an EMBL/GenBank/DDBJ whole genome shotgun (WGS) entry which is preliminary data.</text>
</comment>
<evidence type="ECO:0008006" key="3">
    <source>
        <dbReference type="Google" id="ProtNLM"/>
    </source>
</evidence>
<dbReference type="SUPFAM" id="SSF89372">
    <property type="entry name" value="Fucose-specific lectin"/>
    <property type="match status" value="2"/>
</dbReference>
<keyword evidence="2" id="KW-1185">Reference proteome</keyword>
<protein>
    <recommendedName>
        <fullName evidence="3">Peptidase C1A papain C-terminal domain-containing protein</fullName>
    </recommendedName>
</protein>
<dbReference type="Proteomes" id="UP001498421">
    <property type="component" value="Unassembled WGS sequence"/>
</dbReference>
<gene>
    <name evidence="1" type="ORF">QQZ08_010678</name>
</gene>
<dbReference type="Gene3D" id="2.120.10.70">
    <property type="entry name" value="Fucose-specific lectin"/>
    <property type="match status" value="1"/>
</dbReference>
<reference evidence="1 2" key="1">
    <citation type="journal article" date="2025" name="Microbiol. Resour. Announc.">
        <title>Draft genome sequences for Neonectria magnoliae and Neonectria punicea, canker pathogens of Liriodendron tulipifera and Acer saccharum in West Virginia.</title>
        <authorList>
            <person name="Petronek H.M."/>
            <person name="Kasson M.T."/>
            <person name="Metheny A.M."/>
            <person name="Stauder C.M."/>
            <person name="Lovett B."/>
            <person name="Lynch S.C."/>
            <person name="Garnas J.R."/>
            <person name="Kasson L.R."/>
            <person name="Stajich J.E."/>
        </authorList>
    </citation>
    <scope>NUCLEOTIDE SEQUENCE [LARGE SCALE GENOMIC DNA]</scope>
    <source>
        <strain evidence="1 2">NRRL 64651</strain>
    </source>
</reference>
<evidence type="ECO:0000313" key="1">
    <source>
        <dbReference type="EMBL" id="KAK7419844.1"/>
    </source>
</evidence>